<reference evidence="5" key="1">
    <citation type="submission" date="2023-10" db="EMBL/GenBank/DDBJ databases">
        <authorList>
            <person name="Chen Y."/>
            <person name="Shah S."/>
            <person name="Dougan E. K."/>
            <person name="Thang M."/>
            <person name="Chan C."/>
        </authorList>
    </citation>
    <scope>NUCLEOTIDE SEQUENCE [LARGE SCALE GENOMIC DNA]</scope>
</reference>
<evidence type="ECO:0000256" key="4">
    <source>
        <dbReference type="SAM" id="MobiDB-lite"/>
    </source>
</evidence>
<dbReference type="InterPro" id="IPR002885">
    <property type="entry name" value="PPR_rpt"/>
</dbReference>
<evidence type="ECO:0000313" key="6">
    <source>
        <dbReference type="Proteomes" id="UP001189429"/>
    </source>
</evidence>
<protein>
    <recommendedName>
        <fullName evidence="7">Protochlorophyllide reductase</fullName>
    </recommendedName>
</protein>
<evidence type="ECO:0000256" key="1">
    <source>
        <dbReference type="ARBA" id="ARBA00006484"/>
    </source>
</evidence>
<evidence type="ECO:0000256" key="3">
    <source>
        <dbReference type="PROSITE-ProRule" id="PRU00708"/>
    </source>
</evidence>
<dbReference type="InterPro" id="IPR011990">
    <property type="entry name" value="TPR-like_helical_dom_sf"/>
</dbReference>
<dbReference type="NCBIfam" id="TIGR00756">
    <property type="entry name" value="PPR"/>
    <property type="match status" value="1"/>
</dbReference>
<dbReference type="EMBL" id="CAUYUJ010018427">
    <property type="protein sequence ID" value="CAK0883540.1"/>
    <property type="molecule type" value="Genomic_DNA"/>
</dbReference>
<dbReference type="Gene3D" id="1.25.40.10">
    <property type="entry name" value="Tetratricopeptide repeat domain"/>
    <property type="match status" value="2"/>
</dbReference>
<keyword evidence="6" id="KW-1185">Reference proteome</keyword>
<dbReference type="SUPFAM" id="SSF51735">
    <property type="entry name" value="NAD(P)-binding Rossmann-fold domains"/>
    <property type="match status" value="1"/>
</dbReference>
<organism evidence="5 6">
    <name type="scientific">Prorocentrum cordatum</name>
    <dbReference type="NCBI Taxonomy" id="2364126"/>
    <lineage>
        <taxon>Eukaryota</taxon>
        <taxon>Sar</taxon>
        <taxon>Alveolata</taxon>
        <taxon>Dinophyceae</taxon>
        <taxon>Prorocentrales</taxon>
        <taxon>Prorocentraceae</taxon>
        <taxon>Prorocentrum</taxon>
    </lineage>
</organism>
<feature type="repeat" description="PPR" evidence="3">
    <location>
        <begin position="65"/>
        <end position="99"/>
    </location>
</feature>
<dbReference type="PANTHER" id="PTHR24320">
    <property type="entry name" value="RETINOL DEHYDROGENASE"/>
    <property type="match status" value="1"/>
</dbReference>
<proteinExistence type="inferred from homology"/>
<dbReference type="InterPro" id="IPR002347">
    <property type="entry name" value="SDR_fam"/>
</dbReference>
<keyword evidence="2" id="KW-0560">Oxidoreductase</keyword>
<dbReference type="PRINTS" id="PR00081">
    <property type="entry name" value="GDHRDH"/>
</dbReference>
<feature type="region of interest" description="Disordered" evidence="4">
    <location>
        <begin position="1"/>
        <end position="24"/>
    </location>
</feature>
<accession>A0ABN9WB94</accession>
<gene>
    <name evidence="5" type="ORF">PCOR1329_LOCUS65733</name>
</gene>
<name>A0ABN9WB94_9DINO</name>
<dbReference type="Pfam" id="PF00106">
    <property type="entry name" value="adh_short"/>
    <property type="match status" value="1"/>
</dbReference>
<dbReference type="Pfam" id="PF13812">
    <property type="entry name" value="PPR_3"/>
    <property type="match status" value="1"/>
</dbReference>
<sequence length="695" mass="75765">MWQEWPMAAGVPPARRDGGEGFGRKDTRPNVVTYNALITVCRDQRLWMLALRLLPEMRRRGLDPDIATFGALGSACGSCGEWSWALELLGQMKADELQPNDISYNVTMLACARGNQWTWALGLMDEMRGRELPPSVISYGAALKACAGGEAWTQALGILGEMRSRKVQPNLLVFGVTVASCQVCGRWEHVLSLVREMRSQELEPDDRVLDQGIKEAVEGDSQWDLALELEASRIEKQREAELEREDIDALAELEDVLGVGGGSGGGAGDALGILADDGRAARDLDLGLAVDRASGGRAPCGARGAAMSRGGKVAVVTGSNSGIGKESARQLVARGFHVVLACRSQDKADAAAAEIGVLERVEAKTAMTVMLLDTSKMASVKAFAAAFLAKFDRLDVLVHNAGTGYVVRDLRTTEDGLEAFFQTNYLGPFLLSKLLLEVIKKSSGRVVCVSSIEHWEGSYDFAKATAKTGGQSYPTSKLMLTLHAFELRKRHGVLAVAANPGSPGGRRAGRIALATQRKILKGEPAAISIQSWKSHALKRKCAHQFGAETLAISEGMAMAEFMRTMLLEIVDLFFDLMRPYLLAGRIPVINASDSPRSCDRVARPKQGEYGATSDSIVLRSRYEEQVKRKQKEPNHFARVTDCCFTGLDLHEMDCRAAHNQSNAAEDHNFEPEAVRRFREAQQAFAARSEEQLRLV</sequence>
<feature type="compositionally biased region" description="Basic and acidic residues" evidence="4">
    <location>
        <begin position="14"/>
        <end position="24"/>
    </location>
</feature>
<evidence type="ECO:0000256" key="2">
    <source>
        <dbReference type="ARBA" id="ARBA00023002"/>
    </source>
</evidence>
<dbReference type="Pfam" id="PF13041">
    <property type="entry name" value="PPR_2"/>
    <property type="match status" value="1"/>
</dbReference>
<evidence type="ECO:0000313" key="5">
    <source>
        <dbReference type="EMBL" id="CAK0883540.1"/>
    </source>
</evidence>
<feature type="repeat" description="PPR" evidence="3">
    <location>
        <begin position="100"/>
        <end position="134"/>
    </location>
</feature>
<dbReference type="Gene3D" id="3.40.50.720">
    <property type="entry name" value="NAD(P)-binding Rossmann-like Domain"/>
    <property type="match status" value="1"/>
</dbReference>
<feature type="repeat" description="PPR" evidence="3">
    <location>
        <begin position="135"/>
        <end position="169"/>
    </location>
</feature>
<comment type="similarity">
    <text evidence="1">Belongs to the short-chain dehydrogenases/reductases (SDR) family.</text>
</comment>
<dbReference type="InterPro" id="IPR036291">
    <property type="entry name" value="NAD(P)-bd_dom_sf"/>
</dbReference>
<dbReference type="PANTHER" id="PTHR24320:SF152">
    <property type="entry name" value="SHORT-CHAIN DEHYDROGENASE_REDUCTASE FAMILY PROTEIN"/>
    <property type="match status" value="1"/>
</dbReference>
<comment type="caution">
    <text evidence="5">The sequence shown here is derived from an EMBL/GenBank/DDBJ whole genome shotgun (WGS) entry which is preliminary data.</text>
</comment>
<dbReference type="Proteomes" id="UP001189429">
    <property type="component" value="Unassembled WGS sequence"/>
</dbReference>
<dbReference type="PROSITE" id="PS51375">
    <property type="entry name" value="PPR"/>
    <property type="match status" value="4"/>
</dbReference>
<feature type="repeat" description="PPR" evidence="3">
    <location>
        <begin position="30"/>
        <end position="64"/>
    </location>
</feature>
<evidence type="ECO:0008006" key="7">
    <source>
        <dbReference type="Google" id="ProtNLM"/>
    </source>
</evidence>